<feature type="domain" description="Co-chaperone DjlA N-terminal" evidence="1">
    <location>
        <begin position="62"/>
        <end position="167"/>
    </location>
</feature>
<dbReference type="Pfam" id="PF05099">
    <property type="entry name" value="TerB"/>
    <property type="match status" value="1"/>
</dbReference>
<keyword evidence="3" id="KW-1185">Reference proteome</keyword>
<dbReference type="InterPro" id="IPR029024">
    <property type="entry name" value="TerB-like"/>
</dbReference>
<dbReference type="Proteomes" id="UP000771797">
    <property type="component" value="Unassembled WGS sequence"/>
</dbReference>
<gene>
    <name evidence="2" type="ORF">A6D6_01910</name>
</gene>
<dbReference type="SUPFAM" id="SSF158682">
    <property type="entry name" value="TerB-like"/>
    <property type="match status" value="1"/>
</dbReference>
<protein>
    <submittedName>
        <fullName evidence="2">Phenylacetic acid degradation-like protein</fullName>
    </submittedName>
</protein>
<evidence type="ECO:0000313" key="2">
    <source>
        <dbReference type="EMBL" id="KAF0806092.1"/>
    </source>
</evidence>
<evidence type="ECO:0000313" key="3">
    <source>
        <dbReference type="Proteomes" id="UP000771797"/>
    </source>
</evidence>
<name>A0ABQ6Y8W4_9GAMM</name>
<comment type="caution">
    <text evidence="2">The sequence shown here is derived from an EMBL/GenBank/DDBJ whole genome shotgun (WGS) entry which is preliminary data.</text>
</comment>
<dbReference type="Gene3D" id="1.10.3680.10">
    <property type="entry name" value="TerB-like"/>
    <property type="match status" value="1"/>
</dbReference>
<accession>A0ABQ6Y8W4</accession>
<dbReference type="InterPro" id="IPR007791">
    <property type="entry name" value="DjlA_N"/>
</dbReference>
<sequence length="178" mass="20121">MHIVLGLLGTLVTILWLLYRLAEMGIDLGGLNPWAWRRRRQWRSRSQGNPIYALESPMELTALLMTAAAKLDGDMSGDEKRALLTLFRETFHLPEAEASDLLAACVHLFGKGEEIRDNLAAVVRPSLERFSPEQAESALELVERITRVEGTPSRRQQDLLEQLVPLLRPASPKKGQWR</sequence>
<organism evidence="2 3">
    <name type="scientific">Alcanivorax xiamenensis</name>
    <dbReference type="NCBI Taxonomy" id="1177156"/>
    <lineage>
        <taxon>Bacteria</taxon>
        <taxon>Pseudomonadati</taxon>
        <taxon>Pseudomonadota</taxon>
        <taxon>Gammaproteobacteria</taxon>
        <taxon>Oceanospirillales</taxon>
        <taxon>Alcanivoracaceae</taxon>
        <taxon>Alcanivorax</taxon>
    </lineage>
</organism>
<evidence type="ECO:0000259" key="1">
    <source>
        <dbReference type="Pfam" id="PF05099"/>
    </source>
</evidence>
<dbReference type="EMBL" id="AQPF01000011">
    <property type="protein sequence ID" value="KAF0806092.1"/>
    <property type="molecule type" value="Genomic_DNA"/>
</dbReference>
<dbReference type="RefSeq" id="WP_159660598.1">
    <property type="nucleotide sequence ID" value="NZ_AQPF01000011.1"/>
</dbReference>
<dbReference type="CDD" id="cd07177">
    <property type="entry name" value="terB_like"/>
    <property type="match status" value="1"/>
</dbReference>
<proteinExistence type="predicted"/>
<reference evidence="2 3" key="1">
    <citation type="submission" date="2012-09" db="EMBL/GenBank/DDBJ databases">
        <title>Genome Sequence of alkane-degrading Bacterium Alcanivorax sp. 6-D-6.</title>
        <authorList>
            <person name="Lai Q."/>
            <person name="Shao Z."/>
        </authorList>
    </citation>
    <scope>NUCLEOTIDE SEQUENCE [LARGE SCALE GENOMIC DNA]</scope>
    <source>
        <strain evidence="2 3">6-D-6</strain>
    </source>
</reference>